<sequence length="111" mass="12379">MIFSGLFLFLFQAPPGPRSGGVSLHFFIMMGLVFLVFYLLLIRPQRTRQKKHQEMVENLKAGDKIITSGGIHGTIMGVQKDKLELKIASNVKIDITKASIAVILTPPKKEK</sequence>
<accession>A0A0F9RD49</accession>
<keyword evidence="4 9" id="KW-0812">Transmembrane</keyword>
<dbReference type="PRINTS" id="PR01853">
    <property type="entry name" value="YAJCTRNLCASE"/>
</dbReference>
<evidence type="ECO:0000313" key="10">
    <source>
        <dbReference type="EMBL" id="KKN54475.1"/>
    </source>
</evidence>
<dbReference type="GO" id="GO:0005886">
    <property type="term" value="C:plasma membrane"/>
    <property type="evidence" value="ECO:0007669"/>
    <property type="project" value="UniProtKB-SubCell"/>
</dbReference>
<evidence type="ECO:0000256" key="3">
    <source>
        <dbReference type="ARBA" id="ARBA00022475"/>
    </source>
</evidence>
<dbReference type="InterPro" id="IPR003849">
    <property type="entry name" value="Preprotein_translocase_YajC"/>
</dbReference>
<dbReference type="SMART" id="SM01323">
    <property type="entry name" value="YajC"/>
    <property type="match status" value="1"/>
</dbReference>
<reference evidence="10" key="1">
    <citation type="journal article" date="2015" name="Nature">
        <title>Complex archaea that bridge the gap between prokaryotes and eukaryotes.</title>
        <authorList>
            <person name="Spang A."/>
            <person name="Saw J.H."/>
            <person name="Jorgensen S.L."/>
            <person name="Zaremba-Niedzwiedzka K."/>
            <person name="Martijn J."/>
            <person name="Lind A.E."/>
            <person name="van Eijk R."/>
            <person name="Schleper C."/>
            <person name="Guy L."/>
            <person name="Ettema T.J."/>
        </authorList>
    </citation>
    <scope>NUCLEOTIDE SEQUENCE</scope>
</reference>
<dbReference type="PANTHER" id="PTHR33909:SF1">
    <property type="entry name" value="SEC TRANSLOCON ACCESSORY COMPLEX SUBUNIT YAJC"/>
    <property type="match status" value="1"/>
</dbReference>
<keyword evidence="2" id="KW-0813">Transport</keyword>
<organism evidence="10">
    <name type="scientific">marine sediment metagenome</name>
    <dbReference type="NCBI Taxonomy" id="412755"/>
    <lineage>
        <taxon>unclassified sequences</taxon>
        <taxon>metagenomes</taxon>
        <taxon>ecological metagenomes</taxon>
    </lineage>
</organism>
<evidence type="ECO:0000256" key="5">
    <source>
        <dbReference type="ARBA" id="ARBA00022927"/>
    </source>
</evidence>
<keyword evidence="5" id="KW-0653">Protein transport</keyword>
<evidence type="ECO:0000256" key="7">
    <source>
        <dbReference type="ARBA" id="ARBA00023010"/>
    </source>
</evidence>
<evidence type="ECO:0000256" key="8">
    <source>
        <dbReference type="ARBA" id="ARBA00023136"/>
    </source>
</evidence>
<dbReference type="GO" id="GO:0015031">
    <property type="term" value="P:protein transport"/>
    <property type="evidence" value="ECO:0007669"/>
    <property type="project" value="UniProtKB-KW"/>
</dbReference>
<keyword evidence="6 9" id="KW-1133">Transmembrane helix</keyword>
<evidence type="ECO:0000256" key="4">
    <source>
        <dbReference type="ARBA" id="ARBA00022692"/>
    </source>
</evidence>
<evidence type="ECO:0000256" key="9">
    <source>
        <dbReference type="SAM" id="Phobius"/>
    </source>
</evidence>
<gene>
    <name evidence="10" type="ORF">LCGC14_0591850</name>
</gene>
<feature type="transmembrane region" description="Helical" evidence="9">
    <location>
        <begin position="25"/>
        <end position="42"/>
    </location>
</feature>
<dbReference type="Pfam" id="PF02699">
    <property type="entry name" value="YajC"/>
    <property type="match status" value="1"/>
</dbReference>
<dbReference type="EMBL" id="LAZR01000927">
    <property type="protein sequence ID" value="KKN54475.1"/>
    <property type="molecule type" value="Genomic_DNA"/>
</dbReference>
<evidence type="ECO:0000256" key="6">
    <source>
        <dbReference type="ARBA" id="ARBA00022989"/>
    </source>
</evidence>
<keyword evidence="7" id="KW-0811">Translocation</keyword>
<dbReference type="PANTHER" id="PTHR33909">
    <property type="entry name" value="SEC TRANSLOCON ACCESSORY COMPLEX SUBUNIT YAJC"/>
    <property type="match status" value="1"/>
</dbReference>
<keyword evidence="8 9" id="KW-0472">Membrane</keyword>
<proteinExistence type="predicted"/>
<evidence type="ECO:0000256" key="2">
    <source>
        <dbReference type="ARBA" id="ARBA00022448"/>
    </source>
</evidence>
<dbReference type="NCBIfam" id="TIGR00739">
    <property type="entry name" value="yajC"/>
    <property type="match status" value="1"/>
</dbReference>
<evidence type="ECO:0000256" key="1">
    <source>
        <dbReference type="ARBA" id="ARBA00004162"/>
    </source>
</evidence>
<dbReference type="AlphaFoldDB" id="A0A0F9RD49"/>
<comment type="subcellular location">
    <subcellularLocation>
        <location evidence="1">Cell membrane</location>
        <topology evidence="1">Single-pass membrane protein</topology>
    </subcellularLocation>
</comment>
<name>A0A0F9RD49_9ZZZZ</name>
<keyword evidence="3" id="KW-1003">Cell membrane</keyword>
<evidence type="ECO:0008006" key="11">
    <source>
        <dbReference type="Google" id="ProtNLM"/>
    </source>
</evidence>
<comment type="caution">
    <text evidence="10">The sequence shown here is derived from an EMBL/GenBank/DDBJ whole genome shotgun (WGS) entry which is preliminary data.</text>
</comment>
<protein>
    <recommendedName>
        <fullName evidence="11">Preprotein translocase subunit YajC</fullName>
    </recommendedName>
</protein>